<name>A0AAD8EMF1_DIPPU</name>
<sequence length="101" mass="11364">QHYSFFTNIPVSSIKPMATFIYRVTINCNTECFVSSVKFKRLTFIKPPIFELVTDLIATVCVSTHHRSLLSMSGDGNLENRPDLRPSRTSCGFFNLSARGS</sequence>
<protein>
    <submittedName>
        <fullName evidence="1">Uncharacterized protein</fullName>
    </submittedName>
</protein>
<organism evidence="1 2">
    <name type="scientific">Diploptera punctata</name>
    <name type="common">Pacific beetle cockroach</name>
    <dbReference type="NCBI Taxonomy" id="6984"/>
    <lineage>
        <taxon>Eukaryota</taxon>
        <taxon>Metazoa</taxon>
        <taxon>Ecdysozoa</taxon>
        <taxon>Arthropoda</taxon>
        <taxon>Hexapoda</taxon>
        <taxon>Insecta</taxon>
        <taxon>Pterygota</taxon>
        <taxon>Neoptera</taxon>
        <taxon>Polyneoptera</taxon>
        <taxon>Dictyoptera</taxon>
        <taxon>Blattodea</taxon>
        <taxon>Blaberoidea</taxon>
        <taxon>Blaberidae</taxon>
        <taxon>Diplopterinae</taxon>
        <taxon>Diploptera</taxon>
    </lineage>
</organism>
<accession>A0AAD8EMF1</accession>
<feature type="non-terminal residue" evidence="1">
    <location>
        <position position="101"/>
    </location>
</feature>
<reference evidence="1" key="1">
    <citation type="journal article" date="2023" name="IScience">
        <title>Live-bearing cockroach genome reveals convergent evolutionary mechanisms linked to viviparity in insects and beyond.</title>
        <authorList>
            <person name="Fouks B."/>
            <person name="Harrison M.C."/>
            <person name="Mikhailova A.A."/>
            <person name="Marchal E."/>
            <person name="English S."/>
            <person name="Carruthers M."/>
            <person name="Jennings E.C."/>
            <person name="Chiamaka E.L."/>
            <person name="Frigard R.A."/>
            <person name="Pippel M."/>
            <person name="Attardo G.M."/>
            <person name="Benoit J.B."/>
            <person name="Bornberg-Bauer E."/>
            <person name="Tobe S.S."/>
        </authorList>
    </citation>
    <scope>NUCLEOTIDE SEQUENCE</scope>
    <source>
        <strain evidence="1">Stay&amp;Tobe</strain>
    </source>
</reference>
<evidence type="ECO:0000313" key="2">
    <source>
        <dbReference type="Proteomes" id="UP001233999"/>
    </source>
</evidence>
<dbReference type="Proteomes" id="UP001233999">
    <property type="component" value="Unassembled WGS sequence"/>
</dbReference>
<proteinExistence type="predicted"/>
<evidence type="ECO:0000313" key="1">
    <source>
        <dbReference type="EMBL" id="KAJ9595184.1"/>
    </source>
</evidence>
<dbReference type="EMBL" id="JASPKZ010002687">
    <property type="protein sequence ID" value="KAJ9595184.1"/>
    <property type="molecule type" value="Genomic_DNA"/>
</dbReference>
<gene>
    <name evidence="1" type="ORF">L9F63_013542</name>
</gene>
<dbReference type="AlphaFoldDB" id="A0AAD8EMF1"/>
<feature type="non-terminal residue" evidence="1">
    <location>
        <position position="1"/>
    </location>
</feature>
<reference evidence="1" key="2">
    <citation type="submission" date="2023-05" db="EMBL/GenBank/DDBJ databases">
        <authorList>
            <person name="Fouks B."/>
        </authorList>
    </citation>
    <scope>NUCLEOTIDE SEQUENCE</scope>
    <source>
        <strain evidence="1">Stay&amp;Tobe</strain>
        <tissue evidence="1">Testes</tissue>
    </source>
</reference>
<comment type="caution">
    <text evidence="1">The sequence shown here is derived from an EMBL/GenBank/DDBJ whole genome shotgun (WGS) entry which is preliminary data.</text>
</comment>
<keyword evidence="2" id="KW-1185">Reference proteome</keyword>